<reference evidence="9" key="1">
    <citation type="journal article" date="2014" name="Int. J. Syst. Evol. Microbiol.">
        <title>Complete genome sequence of Corynebacterium casei LMG S-19264T (=DSM 44701T), isolated from a smear-ripened cheese.</title>
        <authorList>
            <consortium name="US DOE Joint Genome Institute (JGI-PGF)"/>
            <person name="Walter F."/>
            <person name="Albersmeier A."/>
            <person name="Kalinowski J."/>
            <person name="Ruckert C."/>
        </authorList>
    </citation>
    <scope>NUCLEOTIDE SEQUENCE</scope>
    <source>
        <strain evidence="9">KCTC 32337</strain>
    </source>
</reference>
<evidence type="ECO:0000259" key="8">
    <source>
        <dbReference type="SMART" id="SM00849"/>
    </source>
</evidence>
<dbReference type="EMBL" id="BMZC01000005">
    <property type="protein sequence ID" value="GGZ64354.1"/>
    <property type="molecule type" value="Genomic_DNA"/>
</dbReference>
<dbReference type="Pfam" id="PF00753">
    <property type="entry name" value="Lactamase_B"/>
    <property type="match status" value="1"/>
</dbReference>
<keyword evidence="4 7" id="KW-0479">Metal-binding</keyword>
<protein>
    <recommendedName>
        <fullName evidence="7">Hydroxyacylglutathione hydrolase</fullName>
        <ecNumber evidence="7">3.1.2.6</ecNumber>
    </recommendedName>
    <alternativeName>
        <fullName evidence="7">Glyoxalase II</fullName>
        <shortName evidence="7">Glx II</shortName>
    </alternativeName>
</protein>
<dbReference type="SUPFAM" id="SSF56281">
    <property type="entry name" value="Metallo-hydrolase/oxidoreductase"/>
    <property type="match status" value="1"/>
</dbReference>
<dbReference type="Gene3D" id="3.60.15.10">
    <property type="entry name" value="Ribonuclease Z/Hydroxyacylglutathione hydrolase-like"/>
    <property type="match status" value="1"/>
</dbReference>
<feature type="binding site" evidence="7">
    <location>
        <position position="57"/>
    </location>
    <ligand>
        <name>Zn(2+)</name>
        <dbReference type="ChEBI" id="CHEBI:29105"/>
        <label>1</label>
    </ligand>
</feature>
<dbReference type="InterPro" id="IPR032282">
    <property type="entry name" value="HAGH_C"/>
</dbReference>
<dbReference type="GO" id="GO:0046872">
    <property type="term" value="F:metal ion binding"/>
    <property type="evidence" value="ECO:0007669"/>
    <property type="project" value="UniProtKB-KW"/>
</dbReference>
<dbReference type="InterPro" id="IPR035680">
    <property type="entry name" value="Clx_II_MBL"/>
</dbReference>
<dbReference type="InterPro" id="IPR001279">
    <property type="entry name" value="Metallo-B-lactamas"/>
</dbReference>
<dbReference type="InterPro" id="IPR036866">
    <property type="entry name" value="RibonucZ/Hydroxyglut_hydro"/>
</dbReference>
<dbReference type="EC" id="3.1.2.6" evidence="7"/>
<organism evidence="9 10">
    <name type="scientific">Paraglaciecola chathamensis</name>
    <dbReference type="NCBI Taxonomy" id="368405"/>
    <lineage>
        <taxon>Bacteria</taxon>
        <taxon>Pseudomonadati</taxon>
        <taxon>Pseudomonadota</taxon>
        <taxon>Gammaproteobacteria</taxon>
        <taxon>Alteromonadales</taxon>
        <taxon>Alteromonadaceae</taxon>
        <taxon>Paraglaciecola</taxon>
    </lineage>
</organism>
<dbReference type="PIRSF" id="PIRSF005457">
    <property type="entry name" value="Glx"/>
    <property type="match status" value="1"/>
</dbReference>
<dbReference type="NCBIfam" id="TIGR03413">
    <property type="entry name" value="GSH_gloB"/>
    <property type="match status" value="1"/>
</dbReference>
<keyword evidence="5 7" id="KW-0378">Hydrolase</keyword>
<dbReference type="GO" id="GO:0004416">
    <property type="term" value="F:hydroxyacylglutathione hydrolase activity"/>
    <property type="evidence" value="ECO:0007669"/>
    <property type="project" value="UniProtKB-UniRule"/>
</dbReference>
<evidence type="ECO:0000313" key="9">
    <source>
        <dbReference type="EMBL" id="GGZ64354.1"/>
    </source>
</evidence>
<dbReference type="RefSeq" id="WP_191866089.1">
    <property type="nucleotide sequence ID" value="NZ_BMZC01000005.1"/>
</dbReference>
<reference evidence="9" key="2">
    <citation type="submission" date="2020-09" db="EMBL/GenBank/DDBJ databases">
        <authorList>
            <person name="Sun Q."/>
            <person name="Kim S."/>
        </authorList>
    </citation>
    <scope>NUCLEOTIDE SEQUENCE</scope>
    <source>
        <strain evidence="9">KCTC 32337</strain>
    </source>
</reference>
<feature type="binding site" evidence="7">
    <location>
        <position position="114"/>
    </location>
    <ligand>
        <name>Zn(2+)</name>
        <dbReference type="ChEBI" id="CHEBI:29105"/>
        <label>1</label>
    </ligand>
</feature>
<comment type="pathway">
    <text evidence="2 7">Secondary metabolite metabolism; methylglyoxal degradation; (R)-lactate from methylglyoxal: step 2/2.</text>
</comment>
<proteinExistence type="inferred from homology"/>
<comment type="subunit">
    <text evidence="7">Monomer.</text>
</comment>
<keyword evidence="6 7" id="KW-0862">Zinc</keyword>
<comment type="similarity">
    <text evidence="3 7">Belongs to the metallo-beta-lactamase superfamily. Glyoxalase II family.</text>
</comment>
<evidence type="ECO:0000256" key="3">
    <source>
        <dbReference type="ARBA" id="ARBA00006759"/>
    </source>
</evidence>
<evidence type="ECO:0000256" key="4">
    <source>
        <dbReference type="ARBA" id="ARBA00022723"/>
    </source>
</evidence>
<accession>A0A8H9ID13</accession>
<dbReference type="GO" id="GO:0019243">
    <property type="term" value="P:methylglyoxal catabolic process to D-lactate via S-lactoyl-glutathione"/>
    <property type="evidence" value="ECO:0007669"/>
    <property type="project" value="UniProtKB-UniRule"/>
</dbReference>
<feature type="binding site" evidence="7">
    <location>
        <position position="131"/>
    </location>
    <ligand>
        <name>Zn(2+)</name>
        <dbReference type="ChEBI" id="CHEBI:29105"/>
        <label>1</label>
    </ligand>
</feature>
<comment type="cofactor">
    <cofactor evidence="7">
        <name>Zn(2+)</name>
        <dbReference type="ChEBI" id="CHEBI:29105"/>
    </cofactor>
    <text evidence="7">Binds 2 Zn(2+) ions per subunit.</text>
</comment>
<evidence type="ECO:0000256" key="6">
    <source>
        <dbReference type="ARBA" id="ARBA00022833"/>
    </source>
</evidence>
<dbReference type="HAMAP" id="MF_01374">
    <property type="entry name" value="Glyoxalase_2"/>
    <property type="match status" value="1"/>
</dbReference>
<dbReference type="PANTHER" id="PTHR43705:SF1">
    <property type="entry name" value="HYDROXYACYLGLUTATHIONE HYDROLASE GLOB"/>
    <property type="match status" value="1"/>
</dbReference>
<feature type="binding site" evidence="7">
    <location>
        <position position="55"/>
    </location>
    <ligand>
        <name>Zn(2+)</name>
        <dbReference type="ChEBI" id="CHEBI:29105"/>
        <label>1</label>
    </ligand>
</feature>
<feature type="domain" description="Metallo-beta-lactamase" evidence="8">
    <location>
        <begin position="14"/>
        <end position="169"/>
    </location>
</feature>
<dbReference type="PANTHER" id="PTHR43705">
    <property type="entry name" value="HYDROXYACYLGLUTATHIONE HYDROLASE"/>
    <property type="match status" value="1"/>
</dbReference>
<dbReference type="CDD" id="cd07723">
    <property type="entry name" value="hydroxyacylglutathione_hydrolase_MBL-fold"/>
    <property type="match status" value="1"/>
</dbReference>
<dbReference type="Pfam" id="PF16123">
    <property type="entry name" value="HAGH_C"/>
    <property type="match status" value="1"/>
</dbReference>
<comment type="caution">
    <text evidence="9">The sequence shown here is derived from an EMBL/GenBank/DDBJ whole genome shotgun (WGS) entry which is preliminary data.</text>
</comment>
<dbReference type="InterPro" id="IPR050110">
    <property type="entry name" value="Glyoxalase_II_hydrolase"/>
</dbReference>
<feature type="binding site" evidence="7">
    <location>
        <position position="131"/>
    </location>
    <ligand>
        <name>Zn(2+)</name>
        <dbReference type="ChEBI" id="CHEBI:29105"/>
        <label>2</label>
    </ligand>
</feature>
<evidence type="ECO:0000256" key="2">
    <source>
        <dbReference type="ARBA" id="ARBA00004963"/>
    </source>
</evidence>
<evidence type="ECO:0000256" key="1">
    <source>
        <dbReference type="ARBA" id="ARBA00001623"/>
    </source>
</evidence>
<gene>
    <name evidence="7 9" type="primary">gloB</name>
    <name evidence="9" type="ORF">GCM10011274_23290</name>
</gene>
<comment type="function">
    <text evidence="7">Thiolesterase that catalyzes the hydrolysis of S-D-lactoyl-glutathione to form glutathione and D-lactic acid.</text>
</comment>
<dbReference type="SMART" id="SM00849">
    <property type="entry name" value="Lactamase_B"/>
    <property type="match status" value="1"/>
</dbReference>
<comment type="catalytic activity">
    <reaction evidence="1 7">
        <text>an S-(2-hydroxyacyl)glutathione + H2O = a 2-hydroxy carboxylate + glutathione + H(+)</text>
        <dbReference type="Rhea" id="RHEA:21864"/>
        <dbReference type="ChEBI" id="CHEBI:15377"/>
        <dbReference type="ChEBI" id="CHEBI:15378"/>
        <dbReference type="ChEBI" id="CHEBI:57925"/>
        <dbReference type="ChEBI" id="CHEBI:58896"/>
        <dbReference type="ChEBI" id="CHEBI:71261"/>
        <dbReference type="EC" id="3.1.2.6"/>
    </reaction>
</comment>
<evidence type="ECO:0000256" key="7">
    <source>
        <dbReference type="HAMAP-Rule" id="MF_01374"/>
    </source>
</evidence>
<feature type="binding site" evidence="7">
    <location>
        <position position="59"/>
    </location>
    <ligand>
        <name>Zn(2+)</name>
        <dbReference type="ChEBI" id="CHEBI:29105"/>
        <label>2</label>
    </ligand>
</feature>
<sequence length="257" mass="28432">MPSLKIRPIKAFEDNYIWCLTNGETCVVVDPGDANPVIKYCARNNLILTDILITHHHSDHTGGVNDLVNAFEGVTVYGPQNPQIQSITRRLQAGDMVQLASLDVEFRVLEVPGHTLDHIAYVGSCGLFCGDTLFSAGCGRLFEGTPEQMYQSLGQLTALADDTKVYCTHEYTLANLKFALAVDPENENLLNYKGWAESQRVDLKPTLPSTIGQQKEINPFLRSASDAVKAHAEQYAEQTLSTPESVFAVLRAWKDNF</sequence>
<dbReference type="InterPro" id="IPR017782">
    <property type="entry name" value="Hydroxyacylglutathione_Hdrlase"/>
</dbReference>
<dbReference type="Proteomes" id="UP000622604">
    <property type="component" value="Unassembled WGS sequence"/>
</dbReference>
<dbReference type="AlphaFoldDB" id="A0A8H9ID13"/>
<evidence type="ECO:0000256" key="5">
    <source>
        <dbReference type="ARBA" id="ARBA00022801"/>
    </source>
</evidence>
<feature type="binding site" evidence="7">
    <location>
        <position position="169"/>
    </location>
    <ligand>
        <name>Zn(2+)</name>
        <dbReference type="ChEBI" id="CHEBI:29105"/>
        <label>2</label>
    </ligand>
</feature>
<evidence type="ECO:0000313" key="10">
    <source>
        <dbReference type="Proteomes" id="UP000622604"/>
    </source>
</evidence>
<feature type="binding site" evidence="7">
    <location>
        <position position="60"/>
    </location>
    <ligand>
        <name>Zn(2+)</name>
        <dbReference type="ChEBI" id="CHEBI:29105"/>
        <label>2</label>
    </ligand>
</feature>
<name>A0A8H9ID13_9ALTE</name>
<dbReference type="UniPathway" id="UPA00619">
    <property type="reaction ID" value="UER00676"/>
</dbReference>